<dbReference type="AlphaFoldDB" id="A0A7J8F0P3"/>
<evidence type="ECO:0000313" key="2">
    <source>
        <dbReference type="EMBL" id="KAF6441155.1"/>
    </source>
</evidence>
<proteinExistence type="predicted"/>
<sequence length="197" mass="21592">MQHFETCPFLGLSHFPPQRPEGARKKPLTGFKANGDDGRTEKSDRGHRFARETSNDDDDTACEGPARGPHPAEPVFEHPQSLDPRLLPVWIRGLGRDISLRGRRILWAGLETGTGTLFTLRPAGWRGPRGRSCTAHPHVHPLAAPPALLRGQPKSHREPRERPWGAGRETGADSGAQAGRRTLHTNLGPPDASTQTQ</sequence>
<feature type="region of interest" description="Disordered" evidence="1">
    <location>
        <begin position="143"/>
        <end position="197"/>
    </location>
</feature>
<comment type="caution">
    <text evidence="2">The sequence shown here is derived from an EMBL/GenBank/DDBJ whole genome shotgun (WGS) entry which is preliminary data.</text>
</comment>
<feature type="region of interest" description="Disordered" evidence="1">
    <location>
        <begin position="1"/>
        <end position="79"/>
    </location>
</feature>
<protein>
    <submittedName>
        <fullName evidence="2">Uncharacterized protein</fullName>
    </submittedName>
</protein>
<keyword evidence="3" id="KW-1185">Reference proteome</keyword>
<reference evidence="2 3" key="1">
    <citation type="journal article" date="2020" name="Nature">
        <title>Six reference-quality genomes reveal evolution of bat adaptations.</title>
        <authorList>
            <person name="Jebb D."/>
            <person name="Huang Z."/>
            <person name="Pippel M."/>
            <person name="Hughes G.M."/>
            <person name="Lavrichenko K."/>
            <person name="Devanna P."/>
            <person name="Winkler S."/>
            <person name="Jermiin L.S."/>
            <person name="Skirmuntt E.C."/>
            <person name="Katzourakis A."/>
            <person name="Burkitt-Gray L."/>
            <person name="Ray D.A."/>
            <person name="Sullivan K.A.M."/>
            <person name="Roscito J.G."/>
            <person name="Kirilenko B.M."/>
            <person name="Davalos L.M."/>
            <person name="Corthals A.P."/>
            <person name="Power M.L."/>
            <person name="Jones G."/>
            <person name="Ransome R.D."/>
            <person name="Dechmann D.K.N."/>
            <person name="Locatelli A.G."/>
            <person name="Puechmaille S.J."/>
            <person name="Fedrigo O."/>
            <person name="Jarvis E.D."/>
            <person name="Hiller M."/>
            <person name="Vernes S.C."/>
            <person name="Myers E.W."/>
            <person name="Teeling E.C."/>
        </authorList>
    </citation>
    <scope>NUCLEOTIDE SEQUENCE [LARGE SCALE GENOMIC DNA]</scope>
    <source>
        <strain evidence="2">MRouAeg1</strain>
        <tissue evidence="2">Muscle</tissue>
    </source>
</reference>
<dbReference type="Proteomes" id="UP000593571">
    <property type="component" value="Unassembled WGS sequence"/>
</dbReference>
<dbReference type="EMBL" id="JACASE010000008">
    <property type="protein sequence ID" value="KAF6441155.1"/>
    <property type="molecule type" value="Genomic_DNA"/>
</dbReference>
<name>A0A7J8F0P3_ROUAE</name>
<evidence type="ECO:0000256" key="1">
    <source>
        <dbReference type="SAM" id="MobiDB-lite"/>
    </source>
</evidence>
<organism evidence="2 3">
    <name type="scientific">Rousettus aegyptiacus</name>
    <name type="common">Egyptian fruit bat</name>
    <name type="synonym">Pteropus aegyptiacus</name>
    <dbReference type="NCBI Taxonomy" id="9407"/>
    <lineage>
        <taxon>Eukaryota</taxon>
        <taxon>Metazoa</taxon>
        <taxon>Chordata</taxon>
        <taxon>Craniata</taxon>
        <taxon>Vertebrata</taxon>
        <taxon>Euteleostomi</taxon>
        <taxon>Mammalia</taxon>
        <taxon>Eutheria</taxon>
        <taxon>Laurasiatheria</taxon>
        <taxon>Chiroptera</taxon>
        <taxon>Yinpterochiroptera</taxon>
        <taxon>Pteropodoidea</taxon>
        <taxon>Pteropodidae</taxon>
        <taxon>Rousettinae</taxon>
        <taxon>Rousettus</taxon>
    </lineage>
</organism>
<gene>
    <name evidence="2" type="ORF">HJG63_012312</name>
</gene>
<evidence type="ECO:0000313" key="3">
    <source>
        <dbReference type="Proteomes" id="UP000593571"/>
    </source>
</evidence>
<accession>A0A7J8F0P3</accession>
<feature type="compositionally biased region" description="Basic and acidic residues" evidence="1">
    <location>
        <begin position="34"/>
        <end position="54"/>
    </location>
</feature>